<dbReference type="CTD" id="41615"/>
<evidence type="ECO:0000259" key="7">
    <source>
        <dbReference type="Pfam" id="PF05029"/>
    </source>
</evidence>
<feature type="compositionally biased region" description="Basic and acidic residues" evidence="5">
    <location>
        <begin position="662"/>
        <end position="682"/>
    </location>
</feature>
<feature type="domain" description="Timeless C-terminal" evidence="7">
    <location>
        <begin position="1046"/>
        <end position="1132"/>
    </location>
</feature>
<feature type="compositionally biased region" description="Acidic residues" evidence="5">
    <location>
        <begin position="683"/>
        <end position="701"/>
    </location>
</feature>
<dbReference type="PANTHER" id="PTHR22940:SF4">
    <property type="entry name" value="PROTEIN TIMELESS HOMOLOG"/>
    <property type="match status" value="1"/>
</dbReference>
<feature type="compositionally biased region" description="Basic and acidic residues" evidence="5">
    <location>
        <begin position="976"/>
        <end position="991"/>
    </location>
</feature>
<protein>
    <submittedName>
        <fullName evidence="9">Protein timeless homolog</fullName>
    </submittedName>
</protein>
<organism evidence="9">
    <name type="scientific">Thrips palmi</name>
    <name type="common">Melon thrips</name>
    <dbReference type="NCBI Taxonomy" id="161013"/>
    <lineage>
        <taxon>Eukaryota</taxon>
        <taxon>Metazoa</taxon>
        <taxon>Ecdysozoa</taxon>
        <taxon>Arthropoda</taxon>
        <taxon>Hexapoda</taxon>
        <taxon>Insecta</taxon>
        <taxon>Pterygota</taxon>
        <taxon>Neoptera</taxon>
        <taxon>Paraneoptera</taxon>
        <taxon>Thysanoptera</taxon>
        <taxon>Terebrantia</taxon>
        <taxon>Thripoidea</taxon>
        <taxon>Thripidae</taxon>
        <taxon>Thrips</taxon>
    </lineage>
</organism>
<comment type="subcellular location">
    <subcellularLocation>
        <location evidence="1">Nucleus</location>
    </subcellularLocation>
</comment>
<dbReference type="Pfam" id="PF26019">
    <property type="entry name" value="HTH_TIMELESS"/>
    <property type="match status" value="2"/>
</dbReference>
<dbReference type="GO" id="GO:0009649">
    <property type="term" value="P:entrainment of circadian clock"/>
    <property type="evidence" value="ECO:0007669"/>
    <property type="project" value="TreeGrafter"/>
</dbReference>
<dbReference type="GO" id="GO:0048511">
    <property type="term" value="P:rhythmic process"/>
    <property type="evidence" value="ECO:0007669"/>
    <property type="project" value="UniProtKB-KW"/>
</dbReference>
<dbReference type="InterPro" id="IPR007725">
    <property type="entry name" value="TIMELESS_C"/>
</dbReference>
<dbReference type="KEGG" id="tpal:117650020"/>
<dbReference type="PANTHER" id="PTHR22940">
    <property type="entry name" value="TIMEOUT/TIMELESS-2"/>
    <property type="match status" value="1"/>
</dbReference>
<dbReference type="GO" id="GO:0000076">
    <property type="term" value="P:DNA replication checkpoint signaling"/>
    <property type="evidence" value="ECO:0007669"/>
    <property type="project" value="TreeGrafter"/>
</dbReference>
<dbReference type="GO" id="GO:0006281">
    <property type="term" value="P:DNA repair"/>
    <property type="evidence" value="ECO:0007669"/>
    <property type="project" value="TreeGrafter"/>
</dbReference>
<dbReference type="GO" id="GO:0043111">
    <property type="term" value="P:replication fork arrest"/>
    <property type="evidence" value="ECO:0007669"/>
    <property type="project" value="TreeGrafter"/>
</dbReference>
<dbReference type="RefSeq" id="XP_034249158.1">
    <property type="nucleotide sequence ID" value="XM_034393267.1"/>
</dbReference>
<dbReference type="InterPro" id="IPR044998">
    <property type="entry name" value="Timeless"/>
</dbReference>
<evidence type="ECO:0000256" key="2">
    <source>
        <dbReference type="ARBA" id="ARBA00008174"/>
    </source>
</evidence>
<feature type="region of interest" description="Disordered" evidence="5">
    <location>
        <begin position="662"/>
        <end position="707"/>
    </location>
</feature>
<name>A0A6P8ZV21_THRPL</name>
<dbReference type="FunCoup" id="A0A6P8ZV21">
    <property type="interactions" value="585"/>
</dbReference>
<dbReference type="Proteomes" id="UP000515158">
    <property type="component" value="Unplaced"/>
</dbReference>
<proteinExistence type="inferred from homology"/>
<keyword evidence="3" id="KW-0539">Nucleus</keyword>
<dbReference type="GO" id="GO:0003677">
    <property type="term" value="F:DNA binding"/>
    <property type="evidence" value="ECO:0007669"/>
    <property type="project" value="TreeGrafter"/>
</dbReference>
<feature type="compositionally biased region" description="Polar residues" evidence="5">
    <location>
        <begin position="1335"/>
        <end position="1346"/>
    </location>
</feature>
<evidence type="ECO:0000256" key="5">
    <source>
        <dbReference type="SAM" id="MobiDB-lite"/>
    </source>
</evidence>
<evidence type="ECO:0000259" key="6">
    <source>
        <dbReference type="Pfam" id="PF04821"/>
    </source>
</evidence>
<feature type="compositionally biased region" description="Basic residues" evidence="5">
    <location>
        <begin position="1215"/>
        <end position="1226"/>
    </location>
</feature>
<feature type="region of interest" description="Disordered" evidence="5">
    <location>
        <begin position="528"/>
        <end position="555"/>
    </location>
</feature>
<feature type="compositionally biased region" description="Basic residues" evidence="5">
    <location>
        <begin position="531"/>
        <end position="544"/>
    </location>
</feature>
<evidence type="ECO:0000313" key="8">
    <source>
        <dbReference type="Proteomes" id="UP000515158"/>
    </source>
</evidence>
<evidence type="ECO:0000256" key="1">
    <source>
        <dbReference type="ARBA" id="ARBA00004123"/>
    </source>
</evidence>
<feature type="compositionally biased region" description="Low complexity" evidence="5">
    <location>
        <begin position="1291"/>
        <end position="1308"/>
    </location>
</feature>
<accession>A0A6P8ZV21</accession>
<dbReference type="GO" id="GO:0031298">
    <property type="term" value="C:replication fork protection complex"/>
    <property type="evidence" value="ECO:0007669"/>
    <property type="project" value="TreeGrafter"/>
</dbReference>
<reference evidence="9" key="1">
    <citation type="submission" date="2025-08" db="UniProtKB">
        <authorList>
            <consortium name="RefSeq"/>
        </authorList>
    </citation>
    <scope>IDENTIFICATION</scope>
    <source>
        <tissue evidence="9">Total insect</tissue>
    </source>
</reference>
<comment type="similarity">
    <text evidence="2">Belongs to the timeless family.</text>
</comment>
<evidence type="ECO:0000256" key="4">
    <source>
        <dbReference type="ARBA" id="ARBA00023306"/>
    </source>
</evidence>
<gene>
    <name evidence="9" type="primary">LOC117650020</name>
</gene>
<keyword evidence="4" id="KW-0131">Cell cycle</keyword>
<feature type="region of interest" description="Disordered" evidence="5">
    <location>
        <begin position="961"/>
        <end position="1019"/>
    </location>
</feature>
<dbReference type="Pfam" id="PF05029">
    <property type="entry name" value="TIMELESS_C"/>
    <property type="match status" value="1"/>
</dbReference>
<feature type="compositionally biased region" description="Polar residues" evidence="5">
    <location>
        <begin position="1140"/>
        <end position="1162"/>
    </location>
</feature>
<sequence length="1391" mass="158853">MVSSVLSAELAATCSALGYSDGNKYYIDKFCKETVKDLIRYLRHDDENHEIRRFLGEAKVLVTDLLPLIKHYNEDEDLFDVTLRLLVNLTNPALLLYREELPAEKTSRNYYLQIISQLQSYKEAFNEEGIWAILSKKLSDILQIDSDERSEEKAMVMERILVLIRNILQVPADPDAERRPDNDASVHDQVLWALHQSGLVDLILYMSSSQNEQAYFMHNLEIVSLMLRDQEPSELANVAMERSTQEKEKDEMALLQVRMKEQEIRQTKTKQYTGARHSRFGGTFVLSNVKSISDNDMILYKPISKVDSLTFSDKKNKTKRPKNKVPMKGDDDKRRSAFSVRLFLKEFCVEFLNGSYNRLMHYVKDCLIRGVAQPNDESFYLWAIKFFMAFNRSYKLQVKLVSETMNIQCFHWVQSQIEHSHAMISTDKKKIHIWSRRMHLALRAYQELISSLAAMELSPDTDIRKSAQVIQGNLFYLVEYRELLLTLIHSYDEVKLSRSYLKDLVETLHVYMKLMEHFCKKQRGIVVQNKGKQKRQRKAKKSAAPKKNTADVPPSNEELWDVVAPQLSVVLANGTIPEDVIPFDAASDKDIEDQRVDAMRRIHTLLKQHNFEDAVAMMRASREVWPENDVFGSAHMAPEEEFAALREVFFADIAQDPDVVRAAEEARRRQQEQQDEERREQEQQPDEEEEYEREHEEEEGEGQVSYSEQELQFPDFLKRLVHSKAVQAAGYLLQKFDQNSVFTNHCVAKLLHRIAWDAKMPGMLFQASIFRSFQRIFKSPLSQHKELQKLAQFVIQKFVEVASKNPLIYVELLFWKTSRDAYEIEEGYGSYKEKSAADKKVWKEEEEDELRVLFAEFQRDQPGGDAVHWILSKLINQDRTANGVRKKLQELFLIVPKSKVRAPKEWGEQEVVQLQELYDQYRDSGNVMEEILSRLTVKRPKSKVIDKLLELGLVNDRKELHKKGGRGTKSGSLRIGVHDVDDSSDDDRPNSDSDGSSTNITQKKAKKKKAGGKKDSSEMDRIALKNARRANTGRAPPGQVTAMLLQVMSSELSGGLQWLKESLDEAAEDLESNPTAEEVDGVPLVPVGDDAETAMDSPIFQRLLQALGIVPPFDEQESYWRIPGDMRAAEMRKKAGNIQSALDGTLSPEQDSETNADSTENQDPVLDNSDSSESEDEFNALRRITAASREDSNTDKAQSAFDELVNASSTSTKSKLQKSKHKRLRMTHSDDSDDQATENIETHDETEETASKPLSQSNLDSDSDGDADGGTLNDSHSQRRAIIESDSENESPVPSSSQISHRSRQQVIDSESESEEAQNRSVKYQPKRSPLKETSILNNSFKTTDISSDEEIESNDKPTKGSKHLLSSSEESGNERSPKKLRPNDASGLRM</sequence>
<evidence type="ECO:0000313" key="9">
    <source>
        <dbReference type="RefSeq" id="XP_034249158.1"/>
    </source>
</evidence>
<dbReference type="OrthoDB" id="310853at2759"/>
<dbReference type="InterPro" id="IPR006906">
    <property type="entry name" value="Timeless_N"/>
</dbReference>
<dbReference type="GeneID" id="117650020"/>
<dbReference type="Pfam" id="PF04821">
    <property type="entry name" value="TIMELESS"/>
    <property type="match status" value="1"/>
</dbReference>
<evidence type="ECO:0000256" key="3">
    <source>
        <dbReference type="ARBA" id="ARBA00023242"/>
    </source>
</evidence>
<feature type="region of interest" description="Disordered" evidence="5">
    <location>
        <begin position="1140"/>
        <end position="1391"/>
    </location>
</feature>
<keyword evidence="8" id="KW-1185">Reference proteome</keyword>
<dbReference type="InParanoid" id="A0A6P8ZV21"/>
<feature type="domain" description="Timeless N-terminal" evidence="6">
    <location>
        <begin position="24"/>
        <end position="285"/>
    </location>
</feature>